<evidence type="ECO:0000256" key="1">
    <source>
        <dbReference type="SAM" id="Phobius"/>
    </source>
</evidence>
<keyword evidence="1" id="KW-1133">Transmembrane helix</keyword>
<protein>
    <submittedName>
        <fullName evidence="2">Uncharacterized protein</fullName>
    </submittedName>
</protein>
<keyword evidence="1" id="KW-0472">Membrane</keyword>
<feature type="transmembrane region" description="Helical" evidence="1">
    <location>
        <begin position="31"/>
        <end position="51"/>
    </location>
</feature>
<comment type="caution">
    <text evidence="2">The sequence shown here is derived from an EMBL/GenBank/DDBJ whole genome shotgun (WGS) entry which is preliminary data.</text>
</comment>
<gene>
    <name evidence="2" type="ORF">HCN50_05785</name>
</gene>
<name>A0A7Y4H197_9BRAD</name>
<sequence length="77" mass="8415">MLFALRGLLAPLRSLSRERMAAQVDATDRPASPLLVYVVASLFAILSILLVDRHREELQALGLVGGAERIDPVFMSP</sequence>
<accession>A0A7Y4H197</accession>
<dbReference type="RefSeq" id="WP_171708670.1">
    <property type="nucleotide sequence ID" value="NZ_JAAVLW010000002.1"/>
</dbReference>
<evidence type="ECO:0000313" key="2">
    <source>
        <dbReference type="EMBL" id="NOJ45770.1"/>
    </source>
</evidence>
<dbReference type="Proteomes" id="UP000528734">
    <property type="component" value="Unassembled WGS sequence"/>
</dbReference>
<dbReference type="AlphaFoldDB" id="A0A7Y4H197"/>
<keyword evidence="1" id="KW-0812">Transmembrane</keyword>
<dbReference type="EMBL" id="JAAVLW010000002">
    <property type="protein sequence ID" value="NOJ45770.1"/>
    <property type="molecule type" value="Genomic_DNA"/>
</dbReference>
<proteinExistence type="predicted"/>
<evidence type="ECO:0000313" key="3">
    <source>
        <dbReference type="Proteomes" id="UP000528734"/>
    </source>
</evidence>
<reference evidence="2 3" key="1">
    <citation type="submission" date="2020-03" db="EMBL/GenBank/DDBJ databases">
        <title>Bradyrhizobium diversity isolated from nodules of Muelleranthus trifoliolatus.</title>
        <authorList>
            <person name="Klepa M."/>
            <person name="Helene L."/>
            <person name="Hungria M."/>
        </authorList>
    </citation>
    <scope>NUCLEOTIDE SEQUENCE [LARGE SCALE GENOMIC DNA]</scope>
    <source>
        <strain evidence="2 3">WSM 1744</strain>
    </source>
</reference>
<organism evidence="2 3">
    <name type="scientific">Bradyrhizobium archetypum</name>
    <dbReference type="NCBI Taxonomy" id="2721160"/>
    <lineage>
        <taxon>Bacteria</taxon>
        <taxon>Pseudomonadati</taxon>
        <taxon>Pseudomonadota</taxon>
        <taxon>Alphaproteobacteria</taxon>
        <taxon>Hyphomicrobiales</taxon>
        <taxon>Nitrobacteraceae</taxon>
        <taxon>Bradyrhizobium</taxon>
    </lineage>
</organism>
<keyword evidence="3" id="KW-1185">Reference proteome</keyword>